<evidence type="ECO:0008006" key="9">
    <source>
        <dbReference type="Google" id="ProtNLM"/>
    </source>
</evidence>
<dbReference type="Proteomes" id="UP000006228">
    <property type="component" value="Unassembled WGS sequence"/>
</dbReference>
<feature type="transmembrane region" description="Helical" evidence="6">
    <location>
        <begin position="378"/>
        <end position="397"/>
    </location>
</feature>
<dbReference type="GO" id="GO:0005886">
    <property type="term" value="C:plasma membrane"/>
    <property type="evidence" value="ECO:0007669"/>
    <property type="project" value="UniProtKB-SubCell"/>
</dbReference>
<dbReference type="InterPro" id="IPR050833">
    <property type="entry name" value="Poly_Biosynth_Transport"/>
</dbReference>
<dbReference type="EMBL" id="AEVT01000092">
    <property type="protein sequence ID" value="EGA69140.1"/>
    <property type="molecule type" value="Genomic_DNA"/>
</dbReference>
<evidence type="ECO:0000256" key="5">
    <source>
        <dbReference type="ARBA" id="ARBA00023136"/>
    </source>
</evidence>
<keyword evidence="5 6" id="KW-0472">Membrane</keyword>
<evidence type="ECO:0000256" key="1">
    <source>
        <dbReference type="ARBA" id="ARBA00004651"/>
    </source>
</evidence>
<feature type="transmembrane region" description="Helical" evidence="6">
    <location>
        <begin position="174"/>
        <end position="194"/>
    </location>
</feature>
<feature type="transmembrane region" description="Helical" evidence="6">
    <location>
        <begin position="435"/>
        <end position="458"/>
    </location>
</feature>
<feature type="transmembrane region" description="Helical" evidence="6">
    <location>
        <begin position="353"/>
        <end position="372"/>
    </location>
</feature>
<evidence type="ECO:0000256" key="2">
    <source>
        <dbReference type="ARBA" id="ARBA00022475"/>
    </source>
</evidence>
<feature type="transmembrane region" description="Helical" evidence="6">
    <location>
        <begin position="118"/>
        <end position="138"/>
    </location>
</feature>
<proteinExistence type="predicted"/>
<dbReference type="PANTHER" id="PTHR30250">
    <property type="entry name" value="PST FAMILY PREDICTED COLANIC ACID TRANSPORTER"/>
    <property type="match status" value="1"/>
</dbReference>
<evidence type="ECO:0000256" key="3">
    <source>
        <dbReference type="ARBA" id="ARBA00022692"/>
    </source>
</evidence>
<gene>
    <name evidence="7" type="ORF">VISI1226_18869</name>
</gene>
<feature type="transmembrane region" description="Helical" evidence="6">
    <location>
        <begin position="150"/>
        <end position="168"/>
    </location>
</feature>
<dbReference type="GeneID" id="95570425"/>
<dbReference type="RefSeq" id="WP_008079115.1">
    <property type="nucleotide sequence ID" value="NZ_AEVT01000092.1"/>
</dbReference>
<feature type="transmembrane region" description="Helical" evidence="6">
    <location>
        <begin position="12"/>
        <end position="32"/>
    </location>
</feature>
<dbReference type="Pfam" id="PF01943">
    <property type="entry name" value="Polysacc_synt"/>
    <property type="match status" value="1"/>
</dbReference>
<feature type="transmembrane region" description="Helical" evidence="6">
    <location>
        <begin position="84"/>
        <end position="106"/>
    </location>
</feature>
<dbReference type="InterPro" id="IPR002797">
    <property type="entry name" value="Polysacc_synth"/>
</dbReference>
<feature type="transmembrane region" description="Helical" evidence="6">
    <location>
        <begin position="44"/>
        <end position="64"/>
    </location>
</feature>
<evidence type="ECO:0000256" key="4">
    <source>
        <dbReference type="ARBA" id="ARBA00022989"/>
    </source>
</evidence>
<feature type="transmembrane region" description="Helical" evidence="6">
    <location>
        <begin position="409"/>
        <end position="429"/>
    </location>
</feature>
<evidence type="ECO:0000313" key="7">
    <source>
        <dbReference type="EMBL" id="EGA69140.1"/>
    </source>
</evidence>
<comment type="caution">
    <text evidence="7">The sequence shown here is derived from an EMBL/GenBank/DDBJ whole genome shotgun (WGS) entry which is preliminary data.</text>
</comment>
<keyword evidence="3 6" id="KW-0812">Transmembrane</keyword>
<sequence>MEKNAIKNMSLYAISLFLIKGVSLFTLPLMAHYLSPSQIGQLEFLGITTVFFSMVVGLAMHENLYRFIGTIESEFERRRKASQLYTVCLLISSGLALLGLLIYQLVGSPIEAINDSQLLLMTVVLCYEAPLAIGLAWLRLHNQASLFFKVSVSTVAIQLALLMAALIYRPDVTVIFAINVLCTLGQFIFLHFYIGFDFRLPAKEKIYTYLSYSTPLMLSAMVAFALSGAERWIIVAYTDLDTLGIYAIAAKFALGVGILIQPFHMWWMPKRFQVQQSKGEQVVAQTTEQGILLLIVIAVGLTWASQLFITYTLPSAYHAASQMVSMTILIMSFKELTEMVNIGILYAKQTTKLLFINLISIAIAASIGLSIIEHGIAAILVALLAGQISRFILALGLSQRLLPLPYRLAQTLCLLSLSSLMIFSSSLAYSSDISAVMMVLQPLLIVGVAHRVGLIDIVRIKNQTKTAKSYLDSLSSQYKAKGN</sequence>
<keyword evidence="2" id="KW-1003">Cell membrane</keyword>
<feature type="transmembrane region" description="Helical" evidence="6">
    <location>
        <begin position="206"/>
        <end position="226"/>
    </location>
</feature>
<reference evidence="7 8" key="1">
    <citation type="journal article" date="2012" name="Int. J. Syst. Evol. Microbiol.">
        <title>Vibrio caribbeanicus sp. nov., isolated from the marine sponge Scleritoderma cyanea.</title>
        <authorList>
            <person name="Hoffmann M."/>
            <person name="Monday S.R."/>
            <person name="Allard M.W."/>
            <person name="Strain E.A."/>
            <person name="Whittaker P."/>
            <person name="Naum M."/>
            <person name="McCarthy P.J."/>
            <person name="Lopez J.V."/>
            <person name="Fischer M."/>
            <person name="Brown E.W."/>
        </authorList>
    </citation>
    <scope>NUCLEOTIDE SEQUENCE [LARGE SCALE GENOMIC DNA]</scope>
    <source>
        <strain evidence="8">DSMZ 21326</strain>
    </source>
</reference>
<feature type="transmembrane region" description="Helical" evidence="6">
    <location>
        <begin position="246"/>
        <end position="269"/>
    </location>
</feature>
<keyword evidence="4 6" id="KW-1133">Transmembrane helix</keyword>
<organism evidence="7 8">
    <name type="scientific">Vibrio sinaloensis DSM 21326</name>
    <dbReference type="NCBI Taxonomy" id="945550"/>
    <lineage>
        <taxon>Bacteria</taxon>
        <taxon>Pseudomonadati</taxon>
        <taxon>Pseudomonadota</taxon>
        <taxon>Gammaproteobacteria</taxon>
        <taxon>Vibrionales</taxon>
        <taxon>Vibrionaceae</taxon>
        <taxon>Vibrio</taxon>
        <taxon>Vibrio oreintalis group</taxon>
    </lineage>
</organism>
<dbReference type="AlphaFoldDB" id="E8MA23"/>
<evidence type="ECO:0000313" key="8">
    <source>
        <dbReference type="Proteomes" id="UP000006228"/>
    </source>
</evidence>
<name>E8MA23_PHOS4</name>
<accession>E8MA23</accession>
<dbReference type="eggNOG" id="COG2244">
    <property type="taxonomic scope" value="Bacteria"/>
</dbReference>
<evidence type="ECO:0000256" key="6">
    <source>
        <dbReference type="SAM" id="Phobius"/>
    </source>
</evidence>
<dbReference type="PANTHER" id="PTHR30250:SF11">
    <property type="entry name" value="O-ANTIGEN TRANSPORTER-RELATED"/>
    <property type="match status" value="1"/>
</dbReference>
<protein>
    <recommendedName>
        <fullName evidence="9">Lipopolysaccharide biosynthesis protein</fullName>
    </recommendedName>
</protein>
<comment type="subcellular location">
    <subcellularLocation>
        <location evidence="1">Cell membrane</location>
        <topology evidence="1">Multi-pass membrane protein</topology>
    </subcellularLocation>
</comment>
<feature type="transmembrane region" description="Helical" evidence="6">
    <location>
        <begin position="290"/>
        <end position="309"/>
    </location>
</feature>
<dbReference type="OrthoDB" id="9815248at2"/>